<dbReference type="EC" id="2.3.2.3" evidence="3"/>
<evidence type="ECO:0000256" key="9">
    <source>
        <dbReference type="ARBA" id="ARBA00023098"/>
    </source>
</evidence>
<feature type="transmembrane region" description="Helical" evidence="15">
    <location>
        <begin position="86"/>
        <end position="109"/>
    </location>
</feature>
<dbReference type="Pfam" id="PF03706">
    <property type="entry name" value="LPG_synthase_TM"/>
    <property type="match status" value="1"/>
</dbReference>
<dbReference type="InterPro" id="IPR051211">
    <property type="entry name" value="PG_lysyltransferase"/>
</dbReference>
<feature type="transmembrane region" description="Helical" evidence="15">
    <location>
        <begin position="489"/>
        <end position="509"/>
    </location>
</feature>
<feature type="transmembrane region" description="Helical" evidence="15">
    <location>
        <begin position="199"/>
        <end position="224"/>
    </location>
</feature>
<evidence type="ECO:0000256" key="1">
    <source>
        <dbReference type="ARBA" id="ARBA00004651"/>
    </source>
</evidence>
<evidence type="ECO:0000313" key="18">
    <source>
        <dbReference type="Proteomes" id="UP001223743"/>
    </source>
</evidence>
<feature type="transmembrane region" description="Helical" evidence="15">
    <location>
        <begin position="278"/>
        <end position="308"/>
    </location>
</feature>
<evidence type="ECO:0000259" key="16">
    <source>
        <dbReference type="Pfam" id="PF09924"/>
    </source>
</evidence>
<feature type="transmembrane region" description="Helical" evidence="15">
    <location>
        <begin position="363"/>
        <end position="387"/>
    </location>
</feature>
<comment type="subcellular location">
    <subcellularLocation>
        <location evidence="1">Cell membrane</location>
        <topology evidence="1">Multi-pass membrane protein</topology>
    </subcellularLocation>
</comment>
<dbReference type="Pfam" id="PF09924">
    <property type="entry name" value="LPG_synthase_C"/>
    <property type="match status" value="1"/>
</dbReference>
<keyword evidence="10 15" id="KW-0472">Membrane</keyword>
<dbReference type="PANTHER" id="PTHR34697:SF2">
    <property type="entry name" value="PHOSPHATIDYLGLYCEROL LYSYLTRANSFERASE"/>
    <property type="match status" value="1"/>
</dbReference>
<evidence type="ECO:0000256" key="14">
    <source>
        <dbReference type="SAM" id="MobiDB-lite"/>
    </source>
</evidence>
<evidence type="ECO:0000256" key="15">
    <source>
        <dbReference type="SAM" id="Phobius"/>
    </source>
</evidence>
<evidence type="ECO:0000256" key="12">
    <source>
        <dbReference type="ARBA" id="ARBA00031899"/>
    </source>
</evidence>
<dbReference type="InterPro" id="IPR024320">
    <property type="entry name" value="LPG_synthase_C"/>
</dbReference>
<feature type="transmembrane region" description="Helical" evidence="15">
    <location>
        <begin position="438"/>
        <end position="469"/>
    </location>
</feature>
<evidence type="ECO:0000256" key="6">
    <source>
        <dbReference type="ARBA" id="ARBA00022679"/>
    </source>
</evidence>
<keyword evidence="6 17" id="KW-0808">Transferase</keyword>
<sequence>MTEAATMSRRVEEPDAAPVPASGEPRGEAGSPRGFGARIAEFLAASKPAIGIGAGLAVLVLVWLAISHLIGEVNYDDVVAALHATPLGAIAAAVGFTALSFLALSVYDWSALAHQGRKVDYPLVALTSFCAYAVGNTAGFGPLTGGAIRYRFYGRLGFEPADVARIVAFITIAFGLGLAGVTALGLVFDPVDVAAPVGLPPAILSLIGGGVLVALAALLGWSAFGSGRIGWRGASVALPGPRIMLAQFGGTFIDVAASAAVLWVLLPQTDLGFPAFIAVYAVAIGLGVASHVPAGLGVFEAVIVAVIGRTAPVDQVLSALFLYRVIYYGLPLVVASAVVATLELRRATAGAKTSRVIRVGAQLSPRVISALTLAMGAALIFSGVTPAADSRLDILSGILPLPIVEGAHFLESVLGLGLIAISRGLAHRLDGAWWAATIAVGLGVVLSLLKAIAVTESIVLSLLFLSLLATRREFTRPASLFHQRLTPGWWMAIATVIVSAVVVLFFVYSDVDYSHQLWWQFEFSEEAPRSLRALLGVVIAAGSLAAWSLLRPSKGKTGAPTSQEVALAVAILADQPHPDANLVRMGDKSLLFSEDRRAFIMFGRQAHSWVALFDPIGPRDAWPALVWQFVEMAQAAGGRAIFYQVQPQNLSLYADAGLRAFKLGEAAQVRLATFDLKGAKRAGLRHGNNRAIREGLSFELLPPERVAAEIDALQAVSNLWLAEHKAREKRFSIGAFDRAYVAAQPAAVVRREGRIIAFATVMTTARKHEATVDLMRFAPDAPAATMEFLFVSLMLALKDDGYEVFDLGMAPLSGLHGSPAAPFWHRLGRAVFEHGERFYNFNGLRAFKAKFQPEWQPRYMAVSGGTSAIVALADVAVLIGGGLKGVVGK</sequence>
<comment type="catalytic activity">
    <reaction evidence="13">
        <text>L-lysyl-tRNA(Lys) + a 1,2-diacyl-sn-glycero-3-phospho-(1'-sn-glycerol) = a 1,2-diacyl-sn-glycero-3-phospho-1'-(3'-O-L-lysyl)-sn-glycerol + tRNA(Lys)</text>
        <dbReference type="Rhea" id="RHEA:10668"/>
        <dbReference type="Rhea" id="RHEA-COMP:9696"/>
        <dbReference type="Rhea" id="RHEA-COMP:9697"/>
        <dbReference type="ChEBI" id="CHEBI:64716"/>
        <dbReference type="ChEBI" id="CHEBI:75792"/>
        <dbReference type="ChEBI" id="CHEBI:78442"/>
        <dbReference type="ChEBI" id="CHEBI:78529"/>
        <dbReference type="EC" id="2.3.2.3"/>
    </reaction>
</comment>
<dbReference type="Proteomes" id="UP001223743">
    <property type="component" value="Unassembled WGS sequence"/>
</dbReference>
<feature type="transmembrane region" description="Helical" evidence="15">
    <location>
        <begin position="163"/>
        <end position="187"/>
    </location>
</feature>
<feature type="transmembrane region" description="Helical" evidence="15">
    <location>
        <begin position="48"/>
        <end position="66"/>
    </location>
</feature>
<comment type="caution">
    <text evidence="17">The sequence shown here is derived from an EMBL/GenBank/DDBJ whole genome shotgun (WGS) entry which is preliminary data.</text>
</comment>
<feature type="transmembrane region" description="Helical" evidence="15">
    <location>
        <begin position="530"/>
        <end position="550"/>
    </location>
</feature>
<dbReference type="NCBIfam" id="NF033480">
    <property type="entry name" value="bifunc_MprF"/>
    <property type="match status" value="1"/>
</dbReference>
<protein>
    <recommendedName>
        <fullName evidence="4">Phosphatidylglycerol lysyltransferase</fullName>
        <ecNumber evidence="3">2.3.2.3</ecNumber>
    </recommendedName>
    <alternativeName>
        <fullName evidence="12">Lysylphosphatidylglycerol synthase</fullName>
    </alternativeName>
</protein>
<feature type="transmembrane region" description="Helical" evidence="15">
    <location>
        <begin position="244"/>
        <end position="266"/>
    </location>
</feature>
<feature type="region of interest" description="Disordered" evidence="14">
    <location>
        <begin position="1"/>
        <end position="32"/>
    </location>
</feature>
<dbReference type="PANTHER" id="PTHR34697">
    <property type="entry name" value="PHOSPHATIDYLGLYCEROL LYSYLTRANSFERASE"/>
    <property type="match status" value="1"/>
</dbReference>
<name>A0ABU0MB10_9HYPH</name>
<feature type="transmembrane region" description="Helical" evidence="15">
    <location>
        <begin position="320"/>
        <end position="342"/>
    </location>
</feature>
<dbReference type="EMBL" id="JAUSWJ010000001">
    <property type="protein sequence ID" value="MDQ0518131.1"/>
    <property type="molecule type" value="Genomic_DNA"/>
</dbReference>
<evidence type="ECO:0000256" key="2">
    <source>
        <dbReference type="ARBA" id="ARBA00008627"/>
    </source>
</evidence>
<reference evidence="17 18" key="1">
    <citation type="submission" date="2023-07" db="EMBL/GenBank/DDBJ databases">
        <title>Genomic Encyclopedia of Type Strains, Phase IV (KMG-IV): sequencing the most valuable type-strain genomes for metagenomic binning, comparative biology and taxonomic classification.</title>
        <authorList>
            <person name="Goeker M."/>
        </authorList>
    </citation>
    <scope>NUCLEOTIDE SEQUENCE [LARGE SCALE GENOMIC DNA]</scope>
    <source>
        <strain evidence="17 18">B1-1</strain>
    </source>
</reference>
<dbReference type="InterPro" id="IPR016181">
    <property type="entry name" value="Acyl_CoA_acyltransferase"/>
</dbReference>
<feature type="transmembrane region" description="Helical" evidence="15">
    <location>
        <begin position="407"/>
        <end position="426"/>
    </location>
</feature>
<comment type="similarity">
    <text evidence="2">Belongs to the LPG synthase family.</text>
</comment>
<evidence type="ECO:0000256" key="13">
    <source>
        <dbReference type="ARBA" id="ARBA00047540"/>
    </source>
</evidence>
<keyword evidence="18" id="KW-1185">Reference proteome</keyword>
<evidence type="ECO:0000256" key="8">
    <source>
        <dbReference type="ARBA" id="ARBA00022989"/>
    </source>
</evidence>
<evidence type="ECO:0000256" key="4">
    <source>
        <dbReference type="ARBA" id="ARBA00021546"/>
    </source>
</evidence>
<keyword evidence="5" id="KW-1003">Cell membrane</keyword>
<proteinExistence type="inferred from homology"/>
<accession>A0ABU0MB10</accession>
<organism evidence="17 18">
    <name type="scientific">Kaistia geumhonensis</name>
    <dbReference type="NCBI Taxonomy" id="410839"/>
    <lineage>
        <taxon>Bacteria</taxon>
        <taxon>Pseudomonadati</taxon>
        <taxon>Pseudomonadota</taxon>
        <taxon>Alphaproteobacteria</taxon>
        <taxon>Hyphomicrobiales</taxon>
        <taxon>Kaistiaceae</taxon>
        <taxon>Kaistia</taxon>
    </lineage>
</organism>
<evidence type="ECO:0000256" key="10">
    <source>
        <dbReference type="ARBA" id="ARBA00023136"/>
    </source>
</evidence>
<keyword evidence="8 15" id="KW-1133">Transmembrane helix</keyword>
<keyword evidence="11" id="KW-0046">Antibiotic resistance</keyword>
<evidence type="ECO:0000256" key="11">
    <source>
        <dbReference type="ARBA" id="ARBA00023251"/>
    </source>
</evidence>
<feature type="transmembrane region" description="Helical" evidence="15">
    <location>
        <begin position="121"/>
        <end position="143"/>
    </location>
</feature>
<keyword evidence="7 15" id="KW-0812">Transmembrane</keyword>
<evidence type="ECO:0000256" key="3">
    <source>
        <dbReference type="ARBA" id="ARBA00012014"/>
    </source>
</evidence>
<dbReference type="InterPro" id="IPR022791">
    <property type="entry name" value="L-PG_synthase/AglD"/>
</dbReference>
<dbReference type="GO" id="GO:0050071">
    <property type="term" value="F:phosphatidylglycerol lysyltransferase activity"/>
    <property type="evidence" value="ECO:0007669"/>
    <property type="project" value="UniProtKB-EC"/>
</dbReference>
<evidence type="ECO:0000313" key="17">
    <source>
        <dbReference type="EMBL" id="MDQ0518131.1"/>
    </source>
</evidence>
<keyword evidence="17" id="KW-0012">Acyltransferase</keyword>
<keyword evidence="9" id="KW-0443">Lipid metabolism</keyword>
<dbReference type="SUPFAM" id="SSF55729">
    <property type="entry name" value="Acyl-CoA N-acyltransferases (Nat)"/>
    <property type="match status" value="1"/>
</dbReference>
<evidence type="ECO:0000256" key="7">
    <source>
        <dbReference type="ARBA" id="ARBA00022692"/>
    </source>
</evidence>
<feature type="domain" description="Phosphatidylglycerol lysyltransferase C-terminal" evidence="16">
    <location>
        <begin position="571"/>
        <end position="861"/>
    </location>
</feature>
<gene>
    <name evidence="17" type="ORF">QO015_003744</name>
</gene>
<evidence type="ECO:0000256" key="5">
    <source>
        <dbReference type="ARBA" id="ARBA00022475"/>
    </source>
</evidence>